<dbReference type="PANTHER" id="PTHR10878:SF22">
    <property type="entry name" value="DIXIN"/>
    <property type="match status" value="1"/>
</dbReference>
<comment type="subcellular location">
    <subcellularLocation>
        <location evidence="1">Cell junction</location>
        <location evidence="1">Focal adhesion</location>
    </subcellularLocation>
    <subcellularLocation>
        <location evidence="2">Cytoplasm</location>
    </subcellularLocation>
</comment>
<keyword evidence="4" id="KW-0963">Cytoplasm</keyword>
<evidence type="ECO:0000256" key="8">
    <source>
        <dbReference type="ARBA" id="ARBA00023054"/>
    </source>
</evidence>
<keyword evidence="17" id="KW-1185">Reference proteome</keyword>
<evidence type="ECO:0000256" key="3">
    <source>
        <dbReference type="ARBA" id="ARBA00022473"/>
    </source>
</evidence>
<proteinExistence type="inferred from homology"/>
<dbReference type="AlphaFoldDB" id="A0AAD9MYH9"/>
<name>A0AAD9MYH9_9ANNE</name>
<evidence type="ECO:0000256" key="6">
    <source>
        <dbReference type="ARBA" id="ARBA00022737"/>
    </source>
</evidence>
<evidence type="ECO:0000256" key="13">
    <source>
        <dbReference type="SAM" id="MobiDB-lite"/>
    </source>
</evidence>
<sequence>MSDSGYSPSERCDNPYWIQVENHMTIEEGFAKQSLHCYADRCRAVSGNIIKMASSSGKESPHNRLVNGLTGPLDNSPTLKSGSHISTEQVIVQESKQSRCVPLSKSVISLGHSGNMCFHPQNDMDHSLGVSDIERDQSRLPFGFGGWSPIKTLPEMTEVKKSNEHEDIRRKVDANRFIWQQSSHQTVAINCGLILESSAQIKAYVNWMNSQLKKKPGTRVIDDLKCDMQDGVALIDLISIIAGQTLEGTYRVPSNTMEKLTNIQEVINFMMERRIKMHQMSAKDILDGNMKAIMRLILALAAHYKPNSVKQSSHGTPTKGITSMVGIAQSASVALADARRDMSFAGHKPQKPPHMDRLEKSCAAYNQHHQFTPNTHSHQGSPRDGASSSPSDLSHYTCSNTGSPHGATPRRLEFGALTKSQSQDFHPGLHGDQSTEDSSLVLSVLDDEHSLMEEDVHQTKSRLLQLQQLLLSGQTPEDMDINGSEKGREMALVETANSAEAVILLRSRLQQTEDILQDVRQQLSTARTECMQLQGIKRGLQQRLSEQEKSLDILKAELLRAGFCQQSLENTKTELEQKLVEKDKLIQELRRQLSLREQQLDKYHADYHCQQQDRDNSTHNIKAQIIDLHDKIKRVGETEGHLSSKMISQDRKLLKLETKILQGHGSFDISTHQTSSRSLQSPCSDDFQLVRESLQSLRNRFPGDDPQHQTIDTLEQSISSLMERLNVTEQDSRWSDTSSFRHPSMLSMGDNHKSALSNLPGLPLHRLDGSSSNGHISTKLLYFTDRTVTPFMCSIPKRLGEVTLRDIKEILDRPGSYRYHFKAMDPEFGTVKEEITHDDDIVPGWEGKIVAWIEEDPA</sequence>
<feature type="domain" description="DIX" evidence="15">
    <location>
        <begin position="775"/>
        <end position="857"/>
    </location>
</feature>
<dbReference type="GO" id="GO:0005925">
    <property type="term" value="C:focal adhesion"/>
    <property type="evidence" value="ECO:0007669"/>
    <property type="project" value="UniProtKB-SubCell"/>
</dbReference>
<dbReference type="SUPFAM" id="SSF54236">
    <property type="entry name" value="Ubiquitin-like"/>
    <property type="match status" value="1"/>
</dbReference>
<dbReference type="PROSITE" id="PS50841">
    <property type="entry name" value="DIX"/>
    <property type="match status" value="1"/>
</dbReference>
<dbReference type="Pfam" id="PF00778">
    <property type="entry name" value="DIX"/>
    <property type="match status" value="1"/>
</dbReference>
<dbReference type="Pfam" id="PF00307">
    <property type="entry name" value="CH"/>
    <property type="match status" value="1"/>
</dbReference>
<evidence type="ECO:0000256" key="9">
    <source>
        <dbReference type="ARBA" id="ARBA00023203"/>
    </source>
</evidence>
<dbReference type="Proteomes" id="UP001208570">
    <property type="component" value="Unassembled WGS sequence"/>
</dbReference>
<dbReference type="SUPFAM" id="SSF47576">
    <property type="entry name" value="Calponin-homology domain, CH-domain"/>
    <property type="match status" value="1"/>
</dbReference>
<dbReference type="PROSITE" id="PS00019">
    <property type="entry name" value="ACTININ_1"/>
    <property type="match status" value="1"/>
</dbReference>
<accession>A0AAD9MYH9</accession>
<evidence type="ECO:0000256" key="4">
    <source>
        <dbReference type="ARBA" id="ARBA00022490"/>
    </source>
</evidence>
<dbReference type="SMART" id="SM00033">
    <property type="entry name" value="CH"/>
    <property type="match status" value="1"/>
</dbReference>
<feature type="coiled-coil region" evidence="12">
    <location>
        <begin position="502"/>
        <end position="606"/>
    </location>
</feature>
<dbReference type="FunFam" id="2.40.240.130:FF:000003">
    <property type="entry name" value="Dixin isoform 1"/>
    <property type="match status" value="1"/>
</dbReference>
<dbReference type="EMBL" id="JAODUP010000420">
    <property type="protein sequence ID" value="KAK2150160.1"/>
    <property type="molecule type" value="Genomic_DNA"/>
</dbReference>
<evidence type="ECO:0000256" key="11">
    <source>
        <dbReference type="PROSITE-ProRule" id="PRU00069"/>
    </source>
</evidence>
<evidence type="ECO:0000256" key="5">
    <source>
        <dbReference type="ARBA" id="ARBA00022687"/>
    </source>
</evidence>
<dbReference type="InterPro" id="IPR001589">
    <property type="entry name" value="Actinin_actin-bd_CS"/>
</dbReference>
<dbReference type="InterPro" id="IPR001715">
    <property type="entry name" value="CH_dom"/>
</dbReference>
<dbReference type="GO" id="GO:0005829">
    <property type="term" value="C:cytosol"/>
    <property type="evidence" value="ECO:0007669"/>
    <property type="project" value="TreeGrafter"/>
</dbReference>
<feature type="compositionally biased region" description="Polar residues" evidence="13">
    <location>
        <begin position="370"/>
        <end position="403"/>
    </location>
</feature>
<evidence type="ECO:0000259" key="14">
    <source>
        <dbReference type="PROSITE" id="PS50021"/>
    </source>
</evidence>
<keyword evidence="8 12" id="KW-0175">Coiled coil</keyword>
<evidence type="ECO:0000256" key="7">
    <source>
        <dbReference type="ARBA" id="ARBA00022949"/>
    </source>
</evidence>
<keyword evidence="7" id="KW-0965">Cell junction</keyword>
<protein>
    <recommendedName>
        <fullName evidence="18">Dixin</fullName>
    </recommendedName>
</protein>
<dbReference type="InterPro" id="IPR001158">
    <property type="entry name" value="DIX"/>
</dbReference>
<dbReference type="SMART" id="SM00021">
    <property type="entry name" value="DAX"/>
    <property type="match status" value="1"/>
</dbReference>
<dbReference type="InterPro" id="IPR038207">
    <property type="entry name" value="DIX_dom_sf"/>
</dbReference>
<feature type="domain" description="Calponin-homology (CH)" evidence="14">
    <location>
        <begin position="198"/>
        <end position="305"/>
    </location>
</feature>
<gene>
    <name evidence="16" type="ORF">LSH36_420g02021</name>
</gene>
<keyword evidence="5 11" id="KW-0879">Wnt signaling pathway</keyword>
<dbReference type="PROSITE" id="PS50021">
    <property type="entry name" value="CH"/>
    <property type="match status" value="1"/>
</dbReference>
<keyword evidence="3" id="KW-0217">Developmental protein</keyword>
<evidence type="ECO:0000256" key="12">
    <source>
        <dbReference type="SAM" id="Coils"/>
    </source>
</evidence>
<organism evidence="16 17">
    <name type="scientific">Paralvinella palmiformis</name>
    <dbReference type="NCBI Taxonomy" id="53620"/>
    <lineage>
        <taxon>Eukaryota</taxon>
        <taxon>Metazoa</taxon>
        <taxon>Spiralia</taxon>
        <taxon>Lophotrochozoa</taxon>
        <taxon>Annelida</taxon>
        <taxon>Polychaeta</taxon>
        <taxon>Sedentaria</taxon>
        <taxon>Canalipalpata</taxon>
        <taxon>Terebellida</taxon>
        <taxon>Terebelliformia</taxon>
        <taxon>Alvinellidae</taxon>
        <taxon>Paralvinella</taxon>
    </lineage>
</organism>
<dbReference type="Gene3D" id="2.40.240.130">
    <property type="match status" value="1"/>
</dbReference>
<reference evidence="16" key="1">
    <citation type="journal article" date="2023" name="Mol. Biol. Evol.">
        <title>Third-Generation Sequencing Reveals the Adaptive Role of the Epigenome in Three Deep-Sea Polychaetes.</title>
        <authorList>
            <person name="Perez M."/>
            <person name="Aroh O."/>
            <person name="Sun Y."/>
            <person name="Lan Y."/>
            <person name="Juniper S.K."/>
            <person name="Young C.R."/>
            <person name="Angers B."/>
            <person name="Qian P.Y."/>
        </authorList>
    </citation>
    <scope>NUCLEOTIDE SEQUENCE</scope>
    <source>
        <strain evidence="16">P08H-3</strain>
    </source>
</reference>
<dbReference type="InterPro" id="IPR029071">
    <property type="entry name" value="Ubiquitin-like_domsf"/>
</dbReference>
<keyword evidence="6" id="KW-0677">Repeat</keyword>
<dbReference type="Gene3D" id="1.10.418.10">
    <property type="entry name" value="Calponin-like domain"/>
    <property type="match status" value="1"/>
</dbReference>
<evidence type="ECO:0000256" key="10">
    <source>
        <dbReference type="ARBA" id="ARBA00060765"/>
    </source>
</evidence>
<keyword evidence="9" id="KW-0009">Actin-binding</keyword>
<feature type="region of interest" description="Disordered" evidence="13">
    <location>
        <begin position="370"/>
        <end position="410"/>
    </location>
</feature>
<dbReference type="CDD" id="cd21213">
    <property type="entry name" value="CH_DIXDC1"/>
    <property type="match status" value="1"/>
</dbReference>
<comment type="similarity">
    <text evidence="10">Belongs to the DIXDC1 family.</text>
</comment>
<dbReference type="PANTHER" id="PTHR10878">
    <property type="entry name" value="SEGMENT POLARITY PROTEIN DISHEVELLED"/>
    <property type="match status" value="1"/>
</dbReference>
<evidence type="ECO:0008006" key="18">
    <source>
        <dbReference type="Google" id="ProtNLM"/>
    </source>
</evidence>
<evidence type="ECO:0000256" key="2">
    <source>
        <dbReference type="ARBA" id="ARBA00004496"/>
    </source>
</evidence>
<dbReference type="GO" id="GO:0003779">
    <property type="term" value="F:actin binding"/>
    <property type="evidence" value="ECO:0007669"/>
    <property type="project" value="UniProtKB-KW"/>
</dbReference>
<evidence type="ECO:0000313" key="17">
    <source>
        <dbReference type="Proteomes" id="UP001208570"/>
    </source>
</evidence>
<comment type="caution">
    <text evidence="16">The sequence shown here is derived from an EMBL/GenBank/DDBJ whole genome shotgun (WGS) entry which is preliminary data.</text>
</comment>
<dbReference type="InterPro" id="IPR036872">
    <property type="entry name" value="CH_dom_sf"/>
</dbReference>
<dbReference type="GO" id="GO:0060070">
    <property type="term" value="P:canonical Wnt signaling pathway"/>
    <property type="evidence" value="ECO:0007669"/>
    <property type="project" value="TreeGrafter"/>
</dbReference>
<evidence type="ECO:0000313" key="16">
    <source>
        <dbReference type="EMBL" id="KAK2150160.1"/>
    </source>
</evidence>
<dbReference type="InterPro" id="IPR015506">
    <property type="entry name" value="Dsh/Dvl-rel"/>
</dbReference>
<evidence type="ECO:0000259" key="15">
    <source>
        <dbReference type="PROSITE" id="PS50841"/>
    </source>
</evidence>
<evidence type="ECO:0000256" key="1">
    <source>
        <dbReference type="ARBA" id="ARBA00004246"/>
    </source>
</evidence>